<dbReference type="NCBIfam" id="TIGR02167">
    <property type="entry name" value="Liste_lipo_26"/>
    <property type="match status" value="7"/>
</dbReference>
<sequence>MTAEIISTHFNDLEDNVTCFAYYYATATQSDIVLPLYYTGAKINNDYVKTTNVNYNFSIEYRINNGNYQNFGTIYSVPEDKVTISSDFITHGTDSIIYVKLTPNNGGNIDGIHFGLYDDTDNIYATKNNLYGIKVGKMRLIDALSINDENSLNGYFQNCVNLQVWNENENENYQILSNVVTNLSNCFNGCAYFNGNISNWNVSNVTNMFNMFNSCTKFDGNISNWNTSLVTDMNQIFYDCSVFNQDISNWKTHNVTNMSSMFTNCINFNQNISDWDTSNVTNMSWMFDNCQQFNQNLNWDTSKVVNMDSMFTSCYYFNGDISNWDTSNVINMKNMFNNCFTFNQDISNWDTSSVTNMNNILSECTSFNQNIGKWDLTNVTDITNMLYNTYFSVAIMDAILLGWSEYTLNDISYSYNRTSYSRTYVGNNLGYSETTLDTLSYEQSNDCVLLVYNNENNNNISITLPVNITENVTVYINANYYLGFNHTVNNNSINIAQYITNVFIVGDNITWLRPDDEISRTSLTDIKECGSLVFDENNTNYGYFEEFPNLYWSSIDALNLTNIGNLSRCFYNCTSFNGNISNWDVSNVTTMSNMFYNCILFNQPLDWDVSNVTTMSNMFYNCILFNQPLDWDVSNVTTMSNMFYNCILFDQDISNWDISLVENFENFCYGVTISENNYDNILISWLNKVKEINETHVINFGNSISSFNDTIKREYLNFNYEIIDGGDIIKGISNEILSIKNKIIFTMSDLISNLNTSNEQFRVLINVIATKNTTKEIDKIICTFINN</sequence>
<accession>A0A6C0ACS9</accession>
<dbReference type="InterPro" id="IPR005046">
    <property type="entry name" value="DUF285"/>
</dbReference>
<organism evidence="1">
    <name type="scientific">viral metagenome</name>
    <dbReference type="NCBI Taxonomy" id="1070528"/>
    <lineage>
        <taxon>unclassified sequences</taxon>
        <taxon>metagenomes</taxon>
        <taxon>organismal metagenomes</taxon>
    </lineage>
</organism>
<dbReference type="EMBL" id="MN740552">
    <property type="protein sequence ID" value="QHS77526.1"/>
    <property type="molecule type" value="Genomic_DNA"/>
</dbReference>
<reference evidence="1" key="1">
    <citation type="journal article" date="2020" name="Nature">
        <title>Giant virus diversity and host interactions through global metagenomics.</title>
        <authorList>
            <person name="Schulz F."/>
            <person name="Roux S."/>
            <person name="Paez-Espino D."/>
            <person name="Jungbluth S."/>
            <person name="Walsh D.A."/>
            <person name="Denef V.J."/>
            <person name="McMahon K.D."/>
            <person name="Konstantinidis K.T."/>
            <person name="Eloe-Fadrosh E.A."/>
            <person name="Kyrpides N.C."/>
            <person name="Woyke T."/>
        </authorList>
    </citation>
    <scope>NUCLEOTIDE SEQUENCE</scope>
    <source>
        <strain evidence="1">GVMAG-S-1004661-13</strain>
    </source>
</reference>
<protein>
    <submittedName>
        <fullName evidence="1">Uncharacterized protein</fullName>
    </submittedName>
</protein>
<dbReference type="AlphaFoldDB" id="A0A6C0ACS9"/>
<dbReference type="Pfam" id="PF03382">
    <property type="entry name" value="DUF285"/>
    <property type="match status" value="3"/>
</dbReference>
<name>A0A6C0ACS9_9ZZZZ</name>
<evidence type="ECO:0000313" key="1">
    <source>
        <dbReference type="EMBL" id="QHS77526.1"/>
    </source>
</evidence>
<proteinExistence type="predicted"/>
<dbReference type="InterPro" id="IPR011889">
    <property type="entry name" value="Liste_lipo_26"/>
</dbReference>